<evidence type="ECO:0000256" key="1">
    <source>
        <dbReference type="SAM" id="Phobius"/>
    </source>
</evidence>
<reference evidence="3 4" key="1">
    <citation type="journal article" date="2015" name="Genome Announc.">
        <title>Draft Genome Sequence and Gene Annotation of the Entomopathogenic Fungus Verticillium hemipterigenum.</title>
        <authorList>
            <person name="Horn F."/>
            <person name="Habel A."/>
            <person name="Scharf D.H."/>
            <person name="Dworschak J."/>
            <person name="Brakhage A.A."/>
            <person name="Guthke R."/>
            <person name="Hertweck C."/>
            <person name="Linde J."/>
        </authorList>
    </citation>
    <scope>NUCLEOTIDE SEQUENCE [LARGE SCALE GENOMIC DNA]</scope>
</reference>
<proteinExistence type="predicted"/>
<keyword evidence="1" id="KW-0812">Transmembrane</keyword>
<keyword evidence="4" id="KW-1185">Reference proteome</keyword>
<sequence>MLSLAALLWVTALGPIASASASVQPHSDFSDIARYLHHRAADGVILDKRTSINSALEDFTLFKYSNEVSTKNGSSTTTLSKGIEIVCTKCYVLGSAQVKLTSSEPFNATQFTQSTANAFNKTFGDIKKYTSVLADEVQHFVGTSLESISHLDLGSLQGFHLPAPQIDFNIPVTAPDTKLQINFQDLDVYAELGVVLSSSLTYKLNLYSSKSLLGAKVGNVLVGVVVNLDLILSTETEVDLSTGFHIKLDRALIDITLFADEASHIDLRGGKFDFLPVTIETSSVVLKAVLRLGVQTGFTVGIDYSQPVEILNHTMSDLKLMSGIEASVYANIAEFTTNVTAADMSDDQNKCKVSVEQGYQFAIGAAAGASVQLFDHIWGPVPKTEIPLYYTSLKPACITPKTRTATPTPILKDRVDLSTTTTKTQYTYSALGCASQLINCPASLMTLSTNIIKTTLTTSVPAGADVVWTVQQAKTTRAVPVEFGANAVTIAPSSGKPTSFVPTPTTSPKSVGDIISGSTGGVNNKLIIGLSVGLGVPLLVAITAAIIFFHRRRKSNDPKGAAESETLATK</sequence>
<keyword evidence="2" id="KW-0732">Signal</keyword>
<keyword evidence="1" id="KW-0472">Membrane</keyword>
<dbReference type="OrthoDB" id="4733706at2759"/>
<dbReference type="Proteomes" id="UP000039046">
    <property type="component" value="Unassembled WGS sequence"/>
</dbReference>
<dbReference type="HOGENOM" id="CLU_025283_0_0_1"/>
<feature type="signal peptide" evidence="2">
    <location>
        <begin position="1"/>
        <end position="21"/>
    </location>
</feature>
<keyword evidence="1" id="KW-1133">Transmembrane helix</keyword>
<evidence type="ECO:0008006" key="5">
    <source>
        <dbReference type="Google" id="ProtNLM"/>
    </source>
</evidence>
<evidence type="ECO:0000313" key="4">
    <source>
        <dbReference type="Proteomes" id="UP000039046"/>
    </source>
</evidence>
<protein>
    <recommendedName>
        <fullName evidence="5">Mid2 domain-containing protein</fullName>
    </recommendedName>
</protein>
<feature type="chain" id="PRO_5001990110" description="Mid2 domain-containing protein" evidence="2">
    <location>
        <begin position="22"/>
        <end position="570"/>
    </location>
</feature>
<feature type="transmembrane region" description="Helical" evidence="1">
    <location>
        <begin position="526"/>
        <end position="549"/>
    </location>
</feature>
<dbReference type="AlphaFoldDB" id="A0A0A1TCS5"/>
<evidence type="ECO:0000313" key="3">
    <source>
        <dbReference type="EMBL" id="CEJ85925.1"/>
    </source>
</evidence>
<organism evidence="3 4">
    <name type="scientific">[Torrubiella] hemipterigena</name>
    <dbReference type="NCBI Taxonomy" id="1531966"/>
    <lineage>
        <taxon>Eukaryota</taxon>
        <taxon>Fungi</taxon>
        <taxon>Dikarya</taxon>
        <taxon>Ascomycota</taxon>
        <taxon>Pezizomycotina</taxon>
        <taxon>Sordariomycetes</taxon>
        <taxon>Hypocreomycetidae</taxon>
        <taxon>Hypocreales</taxon>
        <taxon>Clavicipitaceae</taxon>
        <taxon>Clavicipitaceae incertae sedis</taxon>
        <taxon>'Torrubiella' clade</taxon>
    </lineage>
</organism>
<dbReference type="EMBL" id="CDHN01000002">
    <property type="protein sequence ID" value="CEJ85925.1"/>
    <property type="molecule type" value="Genomic_DNA"/>
</dbReference>
<evidence type="ECO:0000256" key="2">
    <source>
        <dbReference type="SAM" id="SignalP"/>
    </source>
</evidence>
<gene>
    <name evidence="3" type="ORF">VHEMI03961</name>
</gene>
<accession>A0A0A1TCS5</accession>
<name>A0A0A1TCS5_9HYPO</name>
<dbReference type="STRING" id="1531966.A0A0A1TCS5"/>